<reference evidence="1 2" key="1">
    <citation type="submission" date="2016-10" db="EMBL/GenBank/DDBJ databases">
        <authorList>
            <person name="de Groot N.N."/>
        </authorList>
    </citation>
    <scope>NUCLEOTIDE SEQUENCE [LARGE SCALE GENOMIC DNA]</scope>
    <source>
        <strain evidence="1 2">DSM 26915</strain>
    </source>
</reference>
<evidence type="ECO:0000313" key="1">
    <source>
        <dbReference type="EMBL" id="SEF71073.1"/>
    </source>
</evidence>
<dbReference type="OrthoDB" id="7873610at2"/>
<organism evidence="1 2">
    <name type="scientific">Thalassococcus halodurans</name>
    <dbReference type="NCBI Taxonomy" id="373675"/>
    <lineage>
        <taxon>Bacteria</taxon>
        <taxon>Pseudomonadati</taxon>
        <taxon>Pseudomonadota</taxon>
        <taxon>Alphaproteobacteria</taxon>
        <taxon>Rhodobacterales</taxon>
        <taxon>Roseobacteraceae</taxon>
        <taxon>Thalassococcus</taxon>
    </lineage>
</organism>
<accession>A0A1H5U7S2</accession>
<dbReference type="Proteomes" id="UP000236752">
    <property type="component" value="Unassembled WGS sequence"/>
</dbReference>
<name>A0A1H5U7S2_9RHOB</name>
<keyword evidence="2" id="KW-1185">Reference proteome</keyword>
<dbReference type="RefSeq" id="WP_103909236.1">
    <property type="nucleotide sequence ID" value="NZ_FNUZ01000001.1"/>
</dbReference>
<protein>
    <submittedName>
        <fullName evidence="1">Uncharacterized protein</fullName>
    </submittedName>
</protein>
<dbReference type="AlphaFoldDB" id="A0A1H5U7S2"/>
<gene>
    <name evidence="1" type="ORF">SAMN04488045_0895</name>
</gene>
<dbReference type="EMBL" id="FNUZ01000001">
    <property type="protein sequence ID" value="SEF71073.1"/>
    <property type="molecule type" value="Genomic_DNA"/>
</dbReference>
<sequence length="68" mass="7765">MSDEFETRMRRLISEAEADIGFDRDRQTSVLPQWVPNTRRPVRLRDKMVGVLAAAKNSAGTFLADRKS</sequence>
<evidence type="ECO:0000313" key="2">
    <source>
        <dbReference type="Proteomes" id="UP000236752"/>
    </source>
</evidence>
<proteinExistence type="predicted"/>